<evidence type="ECO:0000313" key="2">
    <source>
        <dbReference type="EMBL" id="AOZ05886.1"/>
    </source>
</evidence>
<accession>A0ABM6F394</accession>
<reference evidence="2 3" key="1">
    <citation type="submission" date="2016-10" db="EMBL/GenBank/DDBJ databases">
        <title>Complete genome sequences of three Cupriavidus strains isolated from various Malaysian environments.</title>
        <authorList>
            <person name="Abdullah A.A.-A."/>
            <person name="Shafie N.A.H."/>
            <person name="Lau N.S."/>
        </authorList>
    </citation>
    <scope>NUCLEOTIDE SEQUENCE [LARGE SCALE GENOMIC DNA]</scope>
    <source>
        <strain evidence="2 3">USMAA1020</strain>
    </source>
</reference>
<dbReference type="RefSeq" id="WP_071068979.1">
    <property type="nucleotide sequence ID" value="NZ_CP017754.1"/>
</dbReference>
<evidence type="ECO:0000313" key="3">
    <source>
        <dbReference type="Proteomes" id="UP000177515"/>
    </source>
</evidence>
<dbReference type="Proteomes" id="UP000177515">
    <property type="component" value="Chromosome 1"/>
</dbReference>
<feature type="chain" id="PRO_5046057666" evidence="1">
    <location>
        <begin position="18"/>
        <end position="74"/>
    </location>
</feature>
<proteinExistence type="predicted"/>
<feature type="signal peptide" evidence="1">
    <location>
        <begin position="1"/>
        <end position="17"/>
    </location>
</feature>
<evidence type="ECO:0000256" key="1">
    <source>
        <dbReference type="SAM" id="SignalP"/>
    </source>
</evidence>
<sequence>MPALLVLLLVMAAPAQAKQAQATLNVSVTVLSSCAVSTDQRVATTCTGSSTPPTVEQREQGTSPGKVRLTVVTF</sequence>
<dbReference type="EMBL" id="CP017754">
    <property type="protein sequence ID" value="AOZ05886.1"/>
    <property type="molecule type" value="Genomic_DNA"/>
</dbReference>
<keyword evidence="1" id="KW-0732">Signal</keyword>
<protein>
    <submittedName>
        <fullName evidence="2">Uncharacterized protein</fullName>
    </submittedName>
</protein>
<keyword evidence="3" id="KW-1185">Reference proteome</keyword>
<name>A0ABM6F394_9BURK</name>
<organism evidence="2 3">
    <name type="scientific">Cupriavidus malaysiensis</name>
    <dbReference type="NCBI Taxonomy" id="367825"/>
    <lineage>
        <taxon>Bacteria</taxon>
        <taxon>Pseudomonadati</taxon>
        <taxon>Pseudomonadota</taxon>
        <taxon>Betaproteobacteria</taxon>
        <taxon>Burkholderiales</taxon>
        <taxon>Burkholderiaceae</taxon>
        <taxon>Cupriavidus</taxon>
    </lineage>
</organism>
<gene>
    <name evidence="2" type="ORF">BKK80_08680</name>
</gene>